<proteinExistence type="predicted"/>
<sequence>MRTTRSQIGHLDMELSYLRSRAPPQLKLRLVSIGMDVLELKNVGSVHVKGRHAKRSLCPNKASCDVP</sequence>
<name>A0A835LJV9_9MAGN</name>
<dbReference type="Proteomes" id="UP000631114">
    <property type="component" value="Unassembled WGS sequence"/>
</dbReference>
<gene>
    <name evidence="1" type="ORF">IFM89_030156</name>
</gene>
<dbReference type="EMBL" id="JADFTS010000009">
    <property type="protein sequence ID" value="KAF9590006.1"/>
    <property type="molecule type" value="Genomic_DNA"/>
</dbReference>
<keyword evidence="2" id="KW-1185">Reference proteome</keyword>
<reference evidence="1 2" key="1">
    <citation type="submission" date="2020-10" db="EMBL/GenBank/DDBJ databases">
        <title>The Coptis chinensis genome and diversification of protoberbering-type alkaloids.</title>
        <authorList>
            <person name="Wang B."/>
            <person name="Shu S."/>
            <person name="Song C."/>
            <person name="Liu Y."/>
        </authorList>
    </citation>
    <scope>NUCLEOTIDE SEQUENCE [LARGE SCALE GENOMIC DNA]</scope>
    <source>
        <strain evidence="1">HL-2020</strain>
        <tissue evidence="1">Leaf</tissue>
    </source>
</reference>
<comment type="caution">
    <text evidence="1">The sequence shown here is derived from an EMBL/GenBank/DDBJ whole genome shotgun (WGS) entry which is preliminary data.</text>
</comment>
<accession>A0A835LJV9</accession>
<evidence type="ECO:0000313" key="2">
    <source>
        <dbReference type="Proteomes" id="UP000631114"/>
    </source>
</evidence>
<evidence type="ECO:0000313" key="1">
    <source>
        <dbReference type="EMBL" id="KAF9590006.1"/>
    </source>
</evidence>
<dbReference type="AlphaFoldDB" id="A0A835LJV9"/>
<protein>
    <submittedName>
        <fullName evidence="1">Uncharacterized protein</fullName>
    </submittedName>
</protein>
<organism evidence="1 2">
    <name type="scientific">Coptis chinensis</name>
    <dbReference type="NCBI Taxonomy" id="261450"/>
    <lineage>
        <taxon>Eukaryota</taxon>
        <taxon>Viridiplantae</taxon>
        <taxon>Streptophyta</taxon>
        <taxon>Embryophyta</taxon>
        <taxon>Tracheophyta</taxon>
        <taxon>Spermatophyta</taxon>
        <taxon>Magnoliopsida</taxon>
        <taxon>Ranunculales</taxon>
        <taxon>Ranunculaceae</taxon>
        <taxon>Coptidoideae</taxon>
        <taxon>Coptis</taxon>
    </lineage>
</organism>